<dbReference type="RefSeq" id="WP_092679827.1">
    <property type="nucleotide sequence ID" value="NZ_FNMZ01000001.1"/>
</dbReference>
<proteinExistence type="predicted"/>
<sequence length="110" mass="11038">MNRLVAALFVAAFGLSTQAAAASDFVVLESNVASYAPGSVIPGNENVQLAGGARLVMIASDGSTRSVAGPYAGAIADAGADAPGALDRLVASREEKNHVVGAIRAPSWDQ</sequence>
<name>A0A1H2SY97_9RHOB</name>
<keyword evidence="3" id="KW-1185">Reference proteome</keyword>
<evidence type="ECO:0000256" key="1">
    <source>
        <dbReference type="SAM" id="SignalP"/>
    </source>
</evidence>
<keyword evidence="1" id="KW-0732">Signal</keyword>
<dbReference type="Proteomes" id="UP000199118">
    <property type="component" value="Unassembled WGS sequence"/>
</dbReference>
<feature type="signal peptide" evidence="1">
    <location>
        <begin position="1"/>
        <end position="21"/>
    </location>
</feature>
<organism evidence="2 3">
    <name type="scientific">Albimonas donghaensis</name>
    <dbReference type="NCBI Taxonomy" id="356660"/>
    <lineage>
        <taxon>Bacteria</taxon>
        <taxon>Pseudomonadati</taxon>
        <taxon>Pseudomonadota</taxon>
        <taxon>Alphaproteobacteria</taxon>
        <taxon>Rhodobacterales</taxon>
        <taxon>Paracoccaceae</taxon>
        <taxon>Albimonas</taxon>
    </lineage>
</organism>
<feature type="chain" id="PRO_5011524361" evidence="1">
    <location>
        <begin position="22"/>
        <end position="110"/>
    </location>
</feature>
<evidence type="ECO:0000313" key="3">
    <source>
        <dbReference type="Proteomes" id="UP000199118"/>
    </source>
</evidence>
<reference evidence="2 3" key="1">
    <citation type="submission" date="2016-10" db="EMBL/GenBank/DDBJ databases">
        <authorList>
            <person name="de Groot N.N."/>
        </authorList>
    </citation>
    <scope>NUCLEOTIDE SEQUENCE [LARGE SCALE GENOMIC DNA]</scope>
    <source>
        <strain evidence="2 3">DSM 17890</strain>
    </source>
</reference>
<dbReference type="OrthoDB" id="9911471at2"/>
<dbReference type="STRING" id="356660.SAMN05444336_101828"/>
<dbReference type="AlphaFoldDB" id="A0A1H2SY97"/>
<protein>
    <submittedName>
        <fullName evidence="2">Uncharacterized protein</fullName>
    </submittedName>
</protein>
<accession>A0A1H2SY97</accession>
<dbReference type="EMBL" id="FNMZ01000001">
    <property type="protein sequence ID" value="SDW36686.1"/>
    <property type="molecule type" value="Genomic_DNA"/>
</dbReference>
<gene>
    <name evidence="2" type="ORF">SAMN05444336_101828</name>
</gene>
<evidence type="ECO:0000313" key="2">
    <source>
        <dbReference type="EMBL" id="SDW36686.1"/>
    </source>
</evidence>